<keyword evidence="5" id="KW-1015">Disulfide bond</keyword>
<dbReference type="InterPro" id="IPR018114">
    <property type="entry name" value="TRYPSIN_HIS"/>
</dbReference>
<keyword evidence="2" id="KW-0645">Protease</keyword>
<evidence type="ECO:0000256" key="4">
    <source>
        <dbReference type="ARBA" id="ARBA00022825"/>
    </source>
</evidence>
<dbReference type="InterPro" id="IPR009003">
    <property type="entry name" value="Peptidase_S1_PA"/>
</dbReference>
<evidence type="ECO:0000256" key="3">
    <source>
        <dbReference type="ARBA" id="ARBA00022801"/>
    </source>
</evidence>
<name>A0A9P0G5D4_9CUCU</name>
<dbReference type="PRINTS" id="PR00722">
    <property type="entry name" value="CHYMOTRYPSIN"/>
</dbReference>
<keyword evidence="3" id="KW-0378">Hydrolase</keyword>
<dbReference type="AlphaFoldDB" id="A0A9P0G5D4"/>
<dbReference type="EMBL" id="OV651813">
    <property type="protein sequence ID" value="CAH1098601.1"/>
    <property type="molecule type" value="Genomic_DNA"/>
</dbReference>
<keyword evidence="6" id="KW-0732">Signal</keyword>
<feature type="signal peptide" evidence="6">
    <location>
        <begin position="1"/>
        <end position="18"/>
    </location>
</feature>
<protein>
    <recommendedName>
        <fullName evidence="7">Peptidase S1 domain-containing protein</fullName>
    </recommendedName>
</protein>
<dbReference type="GO" id="GO:0004252">
    <property type="term" value="F:serine-type endopeptidase activity"/>
    <property type="evidence" value="ECO:0007669"/>
    <property type="project" value="InterPro"/>
</dbReference>
<evidence type="ECO:0000256" key="6">
    <source>
        <dbReference type="SAM" id="SignalP"/>
    </source>
</evidence>
<dbReference type="InterPro" id="IPR050430">
    <property type="entry name" value="Peptidase_S1"/>
</dbReference>
<sequence length="260" mass="28953">MLLTIPFILLIVVKYGRFDQALQINFGSSPSEECTRIMGGYTCRSQPKNVGDDLIQLKIVSPRTKGYCGASLIASKWVLSAAHCFYDLDNGPFFAVKVNNIHKVKPVKVKEVFIHPEYETKHYRNDIALAYLETSLRGPFLKINTVKTELPCTIATAMGMGRLGTDPSAKNPSEPMCLNVSMLSIPHCSLLNGIPTRFMERKYCTTPGCYHGDSGAPLLCNDIQVGIVGTTDKKATKPVLYTRVDIFYESFIRPVTKYEL</sequence>
<evidence type="ECO:0000256" key="2">
    <source>
        <dbReference type="ARBA" id="ARBA00022670"/>
    </source>
</evidence>
<gene>
    <name evidence="8" type="ORF">PSYICH_LOCUS1107</name>
</gene>
<evidence type="ECO:0000313" key="8">
    <source>
        <dbReference type="EMBL" id="CAH1098601.1"/>
    </source>
</evidence>
<dbReference type="Proteomes" id="UP001153636">
    <property type="component" value="Chromosome 1"/>
</dbReference>
<reference evidence="8" key="1">
    <citation type="submission" date="2022-01" db="EMBL/GenBank/DDBJ databases">
        <authorList>
            <person name="King R."/>
        </authorList>
    </citation>
    <scope>NUCLEOTIDE SEQUENCE</scope>
</reference>
<dbReference type="PROSITE" id="PS00134">
    <property type="entry name" value="TRYPSIN_HIS"/>
    <property type="match status" value="1"/>
</dbReference>
<organism evidence="8 9">
    <name type="scientific">Psylliodes chrysocephalus</name>
    <dbReference type="NCBI Taxonomy" id="3402493"/>
    <lineage>
        <taxon>Eukaryota</taxon>
        <taxon>Metazoa</taxon>
        <taxon>Ecdysozoa</taxon>
        <taxon>Arthropoda</taxon>
        <taxon>Hexapoda</taxon>
        <taxon>Insecta</taxon>
        <taxon>Pterygota</taxon>
        <taxon>Neoptera</taxon>
        <taxon>Endopterygota</taxon>
        <taxon>Coleoptera</taxon>
        <taxon>Polyphaga</taxon>
        <taxon>Cucujiformia</taxon>
        <taxon>Chrysomeloidea</taxon>
        <taxon>Chrysomelidae</taxon>
        <taxon>Galerucinae</taxon>
        <taxon>Alticini</taxon>
        <taxon>Psylliodes</taxon>
    </lineage>
</organism>
<keyword evidence="4" id="KW-0720">Serine protease</keyword>
<evidence type="ECO:0000256" key="1">
    <source>
        <dbReference type="ARBA" id="ARBA00007664"/>
    </source>
</evidence>
<dbReference type="Gene3D" id="2.40.10.10">
    <property type="entry name" value="Trypsin-like serine proteases"/>
    <property type="match status" value="1"/>
</dbReference>
<dbReference type="InterPro" id="IPR001254">
    <property type="entry name" value="Trypsin_dom"/>
</dbReference>
<dbReference type="OrthoDB" id="6755574at2759"/>
<evidence type="ECO:0000256" key="5">
    <source>
        <dbReference type="ARBA" id="ARBA00023157"/>
    </source>
</evidence>
<comment type="similarity">
    <text evidence="1">Belongs to the peptidase S1 family.</text>
</comment>
<feature type="domain" description="Peptidase S1" evidence="7">
    <location>
        <begin position="37"/>
        <end position="257"/>
    </location>
</feature>
<evidence type="ECO:0000313" key="9">
    <source>
        <dbReference type="Proteomes" id="UP001153636"/>
    </source>
</evidence>
<dbReference type="PROSITE" id="PS50240">
    <property type="entry name" value="TRYPSIN_DOM"/>
    <property type="match status" value="1"/>
</dbReference>
<accession>A0A9P0G5D4</accession>
<evidence type="ECO:0000259" key="7">
    <source>
        <dbReference type="PROSITE" id="PS50240"/>
    </source>
</evidence>
<dbReference type="InterPro" id="IPR001314">
    <property type="entry name" value="Peptidase_S1A"/>
</dbReference>
<dbReference type="PANTHER" id="PTHR24276:SF98">
    <property type="entry name" value="FI18310P1-RELATED"/>
    <property type="match status" value="1"/>
</dbReference>
<dbReference type="GO" id="GO:0006508">
    <property type="term" value="P:proteolysis"/>
    <property type="evidence" value="ECO:0007669"/>
    <property type="project" value="UniProtKB-KW"/>
</dbReference>
<dbReference type="SUPFAM" id="SSF50494">
    <property type="entry name" value="Trypsin-like serine proteases"/>
    <property type="match status" value="1"/>
</dbReference>
<keyword evidence="9" id="KW-1185">Reference proteome</keyword>
<dbReference type="Pfam" id="PF00089">
    <property type="entry name" value="Trypsin"/>
    <property type="match status" value="1"/>
</dbReference>
<dbReference type="SMART" id="SM00020">
    <property type="entry name" value="Tryp_SPc"/>
    <property type="match status" value="1"/>
</dbReference>
<dbReference type="InterPro" id="IPR043504">
    <property type="entry name" value="Peptidase_S1_PA_chymotrypsin"/>
</dbReference>
<feature type="chain" id="PRO_5040114652" description="Peptidase S1 domain-containing protein" evidence="6">
    <location>
        <begin position="19"/>
        <end position="260"/>
    </location>
</feature>
<proteinExistence type="inferred from homology"/>
<dbReference type="PANTHER" id="PTHR24276">
    <property type="entry name" value="POLYSERASE-RELATED"/>
    <property type="match status" value="1"/>
</dbReference>